<keyword evidence="1" id="KW-0812">Transmembrane</keyword>
<evidence type="ECO:0000256" key="1">
    <source>
        <dbReference type="SAM" id="Phobius"/>
    </source>
</evidence>
<evidence type="ECO:0000313" key="2">
    <source>
        <dbReference type="EMBL" id="OAF71067.1"/>
    </source>
</evidence>
<gene>
    <name evidence="2" type="ORF">A3Q56_01166</name>
</gene>
<organism evidence="2 3">
    <name type="scientific">Intoshia linei</name>
    <dbReference type="NCBI Taxonomy" id="1819745"/>
    <lineage>
        <taxon>Eukaryota</taxon>
        <taxon>Metazoa</taxon>
        <taxon>Spiralia</taxon>
        <taxon>Lophotrochozoa</taxon>
        <taxon>Mesozoa</taxon>
        <taxon>Orthonectida</taxon>
        <taxon>Rhopaluridae</taxon>
        <taxon>Intoshia</taxon>
    </lineage>
</organism>
<comment type="caution">
    <text evidence="2">The sequence shown here is derived from an EMBL/GenBank/DDBJ whole genome shotgun (WGS) entry which is preliminary data.</text>
</comment>
<keyword evidence="3" id="KW-1185">Reference proteome</keyword>
<dbReference type="EMBL" id="LWCA01000083">
    <property type="protein sequence ID" value="OAF71067.1"/>
    <property type="molecule type" value="Genomic_DNA"/>
</dbReference>
<sequence length="126" mass="14619">MDIIDPNYALIDDKYTNQKKGILIRLTSFMDTFHINVSNQNRIPFFIKALFVEFFMILALAGYKITGSFFIIKCIIDSTMNETVGNILEIILNIVENMLGFQLLTFSMNSLYEKYKNNKNSNKIKL</sequence>
<name>A0A177B9T7_9BILA</name>
<reference evidence="2 3" key="1">
    <citation type="submission" date="2016-04" db="EMBL/GenBank/DDBJ databases">
        <title>The genome of Intoshia linei affirms orthonectids as highly simplified spiralians.</title>
        <authorList>
            <person name="Mikhailov K.V."/>
            <person name="Slusarev G.S."/>
            <person name="Nikitin M.A."/>
            <person name="Logacheva M.D."/>
            <person name="Penin A."/>
            <person name="Aleoshin V."/>
            <person name="Panchin Y.V."/>
        </authorList>
    </citation>
    <scope>NUCLEOTIDE SEQUENCE [LARGE SCALE GENOMIC DNA]</scope>
    <source>
        <strain evidence="2">Intl2013</strain>
        <tissue evidence="2">Whole animal</tissue>
    </source>
</reference>
<protein>
    <submittedName>
        <fullName evidence="2">Uncharacterized protein</fullName>
    </submittedName>
</protein>
<dbReference type="Proteomes" id="UP000078046">
    <property type="component" value="Unassembled WGS sequence"/>
</dbReference>
<accession>A0A177B9T7</accession>
<keyword evidence="1" id="KW-0472">Membrane</keyword>
<dbReference type="AlphaFoldDB" id="A0A177B9T7"/>
<keyword evidence="1" id="KW-1133">Transmembrane helix</keyword>
<evidence type="ECO:0000313" key="3">
    <source>
        <dbReference type="Proteomes" id="UP000078046"/>
    </source>
</evidence>
<feature type="transmembrane region" description="Helical" evidence="1">
    <location>
        <begin position="43"/>
        <end position="63"/>
    </location>
</feature>
<proteinExistence type="predicted"/>